<dbReference type="EMBL" id="HBUF01245102">
    <property type="protein sequence ID" value="CAG6678182.1"/>
    <property type="molecule type" value="Transcribed_RNA"/>
</dbReference>
<feature type="transmembrane region" description="Helical" evidence="1">
    <location>
        <begin position="77"/>
        <end position="101"/>
    </location>
</feature>
<evidence type="ECO:0000313" key="2">
    <source>
        <dbReference type="EMBL" id="CAG6678182.1"/>
    </source>
</evidence>
<keyword evidence="1" id="KW-1133">Transmembrane helix</keyword>
<keyword evidence="1" id="KW-0812">Transmembrane</keyword>
<proteinExistence type="predicted"/>
<reference evidence="2" key="1">
    <citation type="submission" date="2021-05" db="EMBL/GenBank/DDBJ databases">
        <authorList>
            <person name="Alioto T."/>
            <person name="Alioto T."/>
            <person name="Gomez Garrido J."/>
        </authorList>
    </citation>
    <scope>NUCLEOTIDE SEQUENCE</scope>
</reference>
<sequence length="114" mass="13583">MKSIFVPSFCRTLKSELIMLTFINNKNTHSHFNLIIIPQETQSNFKTKRSLPLLFLHSIRRVFQFIIIHNCFQKTSLFFIVFGLHVSFIHFSSFVTQFRFLHTTFQNPRSKKIS</sequence>
<protein>
    <submittedName>
        <fullName evidence="2">Uncharacterized protein</fullName>
    </submittedName>
</protein>
<accession>A0A8D8WZH9</accession>
<organism evidence="2">
    <name type="scientific">Cacopsylla melanoneura</name>
    <dbReference type="NCBI Taxonomy" id="428564"/>
    <lineage>
        <taxon>Eukaryota</taxon>
        <taxon>Metazoa</taxon>
        <taxon>Ecdysozoa</taxon>
        <taxon>Arthropoda</taxon>
        <taxon>Hexapoda</taxon>
        <taxon>Insecta</taxon>
        <taxon>Pterygota</taxon>
        <taxon>Neoptera</taxon>
        <taxon>Paraneoptera</taxon>
        <taxon>Hemiptera</taxon>
        <taxon>Sternorrhyncha</taxon>
        <taxon>Psylloidea</taxon>
        <taxon>Psyllidae</taxon>
        <taxon>Psyllinae</taxon>
        <taxon>Cacopsylla</taxon>
    </lineage>
</organism>
<keyword evidence="1" id="KW-0472">Membrane</keyword>
<dbReference type="AlphaFoldDB" id="A0A8D8WZH9"/>
<evidence type="ECO:0000256" key="1">
    <source>
        <dbReference type="SAM" id="Phobius"/>
    </source>
</evidence>
<name>A0A8D8WZH9_9HEMI</name>